<protein>
    <submittedName>
        <fullName evidence="5">Tfp pilus assembly protein PilF</fullName>
    </submittedName>
</protein>
<evidence type="ECO:0000313" key="6">
    <source>
        <dbReference type="Proteomes" id="UP000592180"/>
    </source>
</evidence>
<dbReference type="CDD" id="cd16917">
    <property type="entry name" value="HATPase_UhpB-NarQ-NarX-like"/>
    <property type="match status" value="1"/>
</dbReference>
<dbReference type="SUPFAM" id="SSF55874">
    <property type="entry name" value="ATPase domain of HSP90 chaperone/DNA topoisomerase II/histidine kinase"/>
    <property type="match status" value="1"/>
</dbReference>
<dbReference type="SUPFAM" id="SSF48452">
    <property type="entry name" value="TPR-like"/>
    <property type="match status" value="2"/>
</dbReference>
<dbReference type="SMART" id="SM00028">
    <property type="entry name" value="TPR"/>
    <property type="match status" value="4"/>
</dbReference>
<reference evidence="5 6" key="1">
    <citation type="submission" date="2020-08" db="EMBL/GenBank/DDBJ databases">
        <title>Functional genomics of gut bacteria from endangered species of beetles.</title>
        <authorList>
            <person name="Carlos-Shanley C."/>
        </authorList>
    </citation>
    <scope>NUCLEOTIDE SEQUENCE [LARGE SCALE GENOMIC DNA]</scope>
    <source>
        <strain evidence="5 6">S00151</strain>
    </source>
</reference>
<comment type="caution">
    <text evidence="5">The sequence shown here is derived from an EMBL/GenBank/DDBJ whole genome shotgun (WGS) entry which is preliminary data.</text>
</comment>
<keyword evidence="3" id="KW-0902">Two-component regulatory system</keyword>
<proteinExistence type="predicted"/>
<dbReference type="AlphaFoldDB" id="A0A840KDT2"/>
<dbReference type="Proteomes" id="UP000592180">
    <property type="component" value="Unassembled WGS sequence"/>
</dbReference>
<dbReference type="InterPro" id="IPR050482">
    <property type="entry name" value="Sensor_HK_TwoCompSys"/>
</dbReference>
<accession>A0A840KDT2</accession>
<sequence length="553" mass="63808">MKRIIFFILVIFIGCKKETQSFFNINDYKNLKNAERFRDIGNQDSAYVYYIKAKEDLLKIHDNTEAARAITNIAIIESDKGDYHESIASSIEAEKLLSQKKDSNSKGISSSNYNCIAISSKNLKNFDDAIHYYQLALSYSTTKVDSLKYYNNIGDSYLEQKNVNAAKLYFKKALKTPDITDYARALNNLAKANFLENETYEAFPELDQALKIRVRQKDNPGINSSLATIADYYMKKDKNKALFYAKEMYTVAGKNKSPDDRLEALHKIMILDPENSPENFKRYVSLRDSLQTYRDNSIKRLSLLKYDVEKEKTKTQQVKAESAEKILKQYIILGILAAALVILLIIIIWYKKRQKILKQEKELEVKNTLIAMSKKVHDVVANGLYYAMAEIENLQKIDKERILNKLEILYNKSRHLSYDHIATENHDHFREKIKDLLDAFQNENRKVFIGGNDQSVWEGLSGSKKEDVFQIVQELIVNMDKHSRASQVTFRFEKIQDEICIFYYDNGIGIKNGIDPKNGLRNTENRTNSLNGKITFDTQTETGLEITISFPVS</sequence>
<dbReference type="RefSeq" id="WP_184190131.1">
    <property type="nucleotide sequence ID" value="NZ_JACHLE010000003.1"/>
</dbReference>
<keyword evidence="4" id="KW-0812">Transmembrane</keyword>
<dbReference type="InterPro" id="IPR036890">
    <property type="entry name" value="HATPase_C_sf"/>
</dbReference>
<evidence type="ECO:0000256" key="3">
    <source>
        <dbReference type="ARBA" id="ARBA00023012"/>
    </source>
</evidence>
<dbReference type="Gene3D" id="1.25.40.10">
    <property type="entry name" value="Tetratricopeptide repeat domain"/>
    <property type="match status" value="2"/>
</dbReference>
<keyword evidence="4" id="KW-1133">Transmembrane helix</keyword>
<dbReference type="GO" id="GO:0000160">
    <property type="term" value="P:phosphorelay signal transduction system"/>
    <property type="evidence" value="ECO:0007669"/>
    <property type="project" value="UniProtKB-KW"/>
</dbReference>
<dbReference type="Pfam" id="PF13181">
    <property type="entry name" value="TPR_8"/>
    <property type="match status" value="1"/>
</dbReference>
<keyword evidence="4" id="KW-0472">Membrane</keyword>
<name>A0A840KDT2_9FLAO</name>
<dbReference type="PANTHER" id="PTHR24421:SF60">
    <property type="entry name" value="SENSOR HISTIDINE KINASE COMP"/>
    <property type="match status" value="1"/>
</dbReference>
<dbReference type="InterPro" id="IPR019734">
    <property type="entry name" value="TPR_rpt"/>
</dbReference>
<feature type="transmembrane region" description="Helical" evidence="4">
    <location>
        <begin position="330"/>
        <end position="350"/>
    </location>
</feature>
<dbReference type="PANTHER" id="PTHR24421">
    <property type="entry name" value="NITRATE/NITRITE SENSOR PROTEIN NARX-RELATED"/>
    <property type="match status" value="1"/>
</dbReference>
<dbReference type="PROSITE" id="PS51257">
    <property type="entry name" value="PROKAR_LIPOPROTEIN"/>
    <property type="match status" value="1"/>
</dbReference>
<gene>
    <name evidence="5" type="ORF">HNP38_002630</name>
</gene>
<dbReference type="Gene3D" id="3.30.565.10">
    <property type="entry name" value="Histidine kinase-like ATPase, C-terminal domain"/>
    <property type="match status" value="1"/>
</dbReference>
<evidence type="ECO:0000256" key="1">
    <source>
        <dbReference type="ARBA" id="ARBA00022679"/>
    </source>
</evidence>
<dbReference type="GO" id="GO:0016301">
    <property type="term" value="F:kinase activity"/>
    <property type="evidence" value="ECO:0007669"/>
    <property type="project" value="UniProtKB-KW"/>
</dbReference>
<organism evidence="5 6">
    <name type="scientific">Chryseobacterium defluvii</name>
    <dbReference type="NCBI Taxonomy" id="160396"/>
    <lineage>
        <taxon>Bacteria</taxon>
        <taxon>Pseudomonadati</taxon>
        <taxon>Bacteroidota</taxon>
        <taxon>Flavobacteriia</taxon>
        <taxon>Flavobacteriales</taxon>
        <taxon>Weeksellaceae</taxon>
        <taxon>Chryseobacterium group</taxon>
        <taxon>Chryseobacterium</taxon>
    </lineage>
</organism>
<keyword evidence="2" id="KW-0418">Kinase</keyword>
<keyword evidence="6" id="KW-1185">Reference proteome</keyword>
<evidence type="ECO:0000256" key="2">
    <source>
        <dbReference type="ARBA" id="ARBA00022777"/>
    </source>
</evidence>
<dbReference type="EMBL" id="JACHLE010000003">
    <property type="protein sequence ID" value="MBB4807326.1"/>
    <property type="molecule type" value="Genomic_DNA"/>
</dbReference>
<evidence type="ECO:0000313" key="5">
    <source>
        <dbReference type="EMBL" id="MBB4807326.1"/>
    </source>
</evidence>
<keyword evidence="1" id="KW-0808">Transferase</keyword>
<evidence type="ECO:0000256" key="4">
    <source>
        <dbReference type="SAM" id="Phobius"/>
    </source>
</evidence>
<dbReference type="InterPro" id="IPR011990">
    <property type="entry name" value="TPR-like_helical_dom_sf"/>
</dbReference>